<feature type="non-terminal residue" evidence="4">
    <location>
        <position position="1"/>
    </location>
</feature>
<dbReference type="OrthoDB" id="5985073at2759"/>
<gene>
    <name evidence="4" type="ORF">BDW02DRAFT_462244</name>
</gene>
<keyword evidence="5" id="KW-1185">Reference proteome</keyword>
<dbReference type="Pfam" id="PF00187">
    <property type="entry name" value="Chitin_bind_1"/>
    <property type="match status" value="1"/>
</dbReference>
<dbReference type="GO" id="GO:0008061">
    <property type="term" value="F:chitin binding"/>
    <property type="evidence" value="ECO:0007669"/>
    <property type="project" value="UniProtKB-UniRule"/>
</dbReference>
<dbReference type="SUPFAM" id="SSF57016">
    <property type="entry name" value="Plant lectins/antimicrobial peptides"/>
    <property type="match status" value="1"/>
</dbReference>
<evidence type="ECO:0000313" key="5">
    <source>
        <dbReference type="Proteomes" id="UP000800040"/>
    </source>
</evidence>
<dbReference type="InterPro" id="IPR001002">
    <property type="entry name" value="Chitin-bd_1"/>
</dbReference>
<evidence type="ECO:0000259" key="3">
    <source>
        <dbReference type="PROSITE" id="PS50941"/>
    </source>
</evidence>
<evidence type="ECO:0000313" key="4">
    <source>
        <dbReference type="EMBL" id="KAF1829916.1"/>
    </source>
</evidence>
<feature type="non-terminal residue" evidence="4">
    <location>
        <position position="54"/>
    </location>
</feature>
<proteinExistence type="predicted"/>
<feature type="disulfide bond" evidence="2">
    <location>
        <begin position="27"/>
        <end position="41"/>
    </location>
</feature>
<keyword evidence="1 2" id="KW-0147">Chitin-binding</keyword>
<dbReference type="InterPro" id="IPR036861">
    <property type="entry name" value="Endochitinase-like_sf"/>
</dbReference>
<dbReference type="SMART" id="SM00270">
    <property type="entry name" value="ChtBD1"/>
    <property type="match status" value="1"/>
</dbReference>
<feature type="domain" description="Chitin-binding type-1" evidence="3">
    <location>
        <begin position="7"/>
        <end position="54"/>
    </location>
</feature>
<dbReference type="PROSITE" id="PS50941">
    <property type="entry name" value="CHIT_BIND_I_2"/>
    <property type="match status" value="1"/>
</dbReference>
<keyword evidence="2" id="KW-1015">Disulfide bond</keyword>
<dbReference type="Proteomes" id="UP000800040">
    <property type="component" value="Unassembled WGS sequence"/>
</dbReference>
<evidence type="ECO:0000256" key="2">
    <source>
        <dbReference type="PROSITE-ProRule" id="PRU00261"/>
    </source>
</evidence>
<dbReference type="AlphaFoldDB" id="A0A6A5K1G9"/>
<name>A0A6A5K1G9_9PLEO</name>
<reference evidence="4" key="1">
    <citation type="submission" date="2020-01" db="EMBL/GenBank/DDBJ databases">
        <authorList>
            <consortium name="DOE Joint Genome Institute"/>
            <person name="Haridas S."/>
            <person name="Albert R."/>
            <person name="Binder M."/>
            <person name="Bloem J."/>
            <person name="Labutti K."/>
            <person name="Salamov A."/>
            <person name="Andreopoulos B."/>
            <person name="Baker S.E."/>
            <person name="Barry K."/>
            <person name="Bills G."/>
            <person name="Bluhm B.H."/>
            <person name="Cannon C."/>
            <person name="Castanera R."/>
            <person name="Culley D.E."/>
            <person name="Daum C."/>
            <person name="Ezra D."/>
            <person name="Gonzalez J.B."/>
            <person name="Henrissat B."/>
            <person name="Kuo A."/>
            <person name="Liang C."/>
            <person name="Lipzen A."/>
            <person name="Lutzoni F."/>
            <person name="Magnuson J."/>
            <person name="Mondo S."/>
            <person name="Nolan M."/>
            <person name="Ohm R."/>
            <person name="Pangilinan J."/>
            <person name="Park H.-J."/>
            <person name="Ramirez L."/>
            <person name="Alfaro M."/>
            <person name="Sun H."/>
            <person name="Tritt A."/>
            <person name="Yoshinaga Y."/>
            <person name="Zwiers L.-H."/>
            <person name="Turgeon B.G."/>
            <person name="Goodwin S.B."/>
            <person name="Spatafora J.W."/>
            <person name="Crous P.W."/>
            <person name="Grigoriev I.V."/>
        </authorList>
    </citation>
    <scope>NUCLEOTIDE SEQUENCE</scope>
    <source>
        <strain evidence="4">P77</strain>
    </source>
</reference>
<accession>A0A6A5K1G9</accession>
<evidence type="ECO:0000256" key="1">
    <source>
        <dbReference type="ARBA" id="ARBA00022669"/>
    </source>
</evidence>
<organism evidence="4 5">
    <name type="scientific">Decorospora gaudefroyi</name>
    <dbReference type="NCBI Taxonomy" id="184978"/>
    <lineage>
        <taxon>Eukaryota</taxon>
        <taxon>Fungi</taxon>
        <taxon>Dikarya</taxon>
        <taxon>Ascomycota</taxon>
        <taxon>Pezizomycotina</taxon>
        <taxon>Dothideomycetes</taxon>
        <taxon>Pleosporomycetidae</taxon>
        <taxon>Pleosporales</taxon>
        <taxon>Pleosporineae</taxon>
        <taxon>Pleosporaceae</taxon>
        <taxon>Decorospora</taxon>
    </lineage>
</organism>
<dbReference type="EMBL" id="ML975418">
    <property type="protein sequence ID" value="KAF1829916.1"/>
    <property type="molecule type" value="Genomic_DNA"/>
</dbReference>
<comment type="caution">
    <text evidence="2">Lacks conserved residue(s) required for the propagation of feature annotation.</text>
</comment>
<dbReference type="Gene3D" id="3.30.60.10">
    <property type="entry name" value="Endochitinase-like"/>
    <property type="match status" value="1"/>
</dbReference>
<sequence>SKPVSTNARCGSQYGGQTCQGSVFGNCCSQYGYCGSSIGYCAASTCQKDYGSCN</sequence>
<protein>
    <recommendedName>
        <fullName evidence="3">Chitin-binding type-1 domain-containing protein</fullName>
    </recommendedName>
</protein>